<keyword evidence="2 5" id="KW-0732">Signal</keyword>
<dbReference type="Pfam" id="PF00379">
    <property type="entry name" value="Chitin_bind_4"/>
    <property type="match status" value="1"/>
</dbReference>
<evidence type="ECO:0000313" key="7">
    <source>
        <dbReference type="Proteomes" id="UP001497472"/>
    </source>
</evidence>
<dbReference type="Proteomes" id="UP001497472">
    <property type="component" value="Unassembled WGS sequence"/>
</dbReference>
<dbReference type="AlphaFoldDB" id="A0AAV1IVI2"/>
<evidence type="ECO:0000256" key="5">
    <source>
        <dbReference type="SAM" id="SignalP"/>
    </source>
</evidence>
<evidence type="ECO:0000256" key="3">
    <source>
        <dbReference type="PROSITE-ProRule" id="PRU00497"/>
    </source>
</evidence>
<name>A0AAV1IVI2_9NEOP</name>
<dbReference type="PROSITE" id="PS51155">
    <property type="entry name" value="CHIT_BIND_RR_2"/>
    <property type="match status" value="1"/>
</dbReference>
<gene>
    <name evidence="6" type="ORF">LNINA_LOCUS1231</name>
</gene>
<comment type="caution">
    <text evidence="6">The sequence shown here is derived from an EMBL/GenBank/DDBJ whole genome shotgun (WGS) entry which is preliminary data.</text>
</comment>
<keyword evidence="7" id="KW-1185">Reference proteome</keyword>
<accession>A0AAV1IVI2</accession>
<evidence type="ECO:0000256" key="1">
    <source>
        <dbReference type="ARBA" id="ARBA00022460"/>
    </source>
</evidence>
<dbReference type="PANTHER" id="PTHR12236:SF86">
    <property type="entry name" value="CCP84AC-RELATED"/>
    <property type="match status" value="1"/>
</dbReference>
<feature type="region of interest" description="Disordered" evidence="4">
    <location>
        <begin position="103"/>
        <end position="127"/>
    </location>
</feature>
<dbReference type="PRINTS" id="PR00947">
    <property type="entry name" value="CUTICLE"/>
</dbReference>
<evidence type="ECO:0000313" key="6">
    <source>
        <dbReference type="EMBL" id="CAK1541227.1"/>
    </source>
</evidence>
<dbReference type="EMBL" id="CAVLEF010000002">
    <property type="protein sequence ID" value="CAK1541227.1"/>
    <property type="molecule type" value="Genomic_DNA"/>
</dbReference>
<dbReference type="InterPro" id="IPR031311">
    <property type="entry name" value="CHIT_BIND_RR_consensus"/>
</dbReference>
<feature type="compositionally biased region" description="Low complexity" evidence="4">
    <location>
        <begin position="116"/>
        <end position="127"/>
    </location>
</feature>
<feature type="region of interest" description="Disordered" evidence="4">
    <location>
        <begin position="218"/>
        <end position="241"/>
    </location>
</feature>
<dbReference type="PANTHER" id="PTHR12236">
    <property type="entry name" value="STRUCTURAL CONTITUENT OF CUTICLE"/>
    <property type="match status" value="1"/>
</dbReference>
<dbReference type="InterPro" id="IPR000618">
    <property type="entry name" value="Insect_cuticle"/>
</dbReference>
<dbReference type="GO" id="GO:0031012">
    <property type="term" value="C:extracellular matrix"/>
    <property type="evidence" value="ECO:0007669"/>
    <property type="project" value="TreeGrafter"/>
</dbReference>
<protein>
    <submittedName>
        <fullName evidence="6">Uncharacterized protein</fullName>
    </submittedName>
</protein>
<evidence type="ECO:0000256" key="2">
    <source>
        <dbReference type="ARBA" id="ARBA00022729"/>
    </source>
</evidence>
<reference evidence="6 7" key="1">
    <citation type="submission" date="2023-11" db="EMBL/GenBank/DDBJ databases">
        <authorList>
            <person name="Okamura Y."/>
        </authorList>
    </citation>
    <scope>NUCLEOTIDE SEQUENCE [LARGE SCALE GENOMIC DNA]</scope>
</reference>
<feature type="compositionally biased region" description="Polar residues" evidence="4">
    <location>
        <begin position="105"/>
        <end position="115"/>
    </location>
</feature>
<evidence type="ECO:0000256" key="4">
    <source>
        <dbReference type="SAM" id="MobiDB-lite"/>
    </source>
</evidence>
<proteinExistence type="predicted"/>
<dbReference type="PROSITE" id="PS00233">
    <property type="entry name" value="CHIT_BIND_RR_1"/>
    <property type="match status" value="1"/>
</dbReference>
<organism evidence="6 7">
    <name type="scientific">Leptosia nina</name>
    <dbReference type="NCBI Taxonomy" id="320188"/>
    <lineage>
        <taxon>Eukaryota</taxon>
        <taxon>Metazoa</taxon>
        <taxon>Ecdysozoa</taxon>
        <taxon>Arthropoda</taxon>
        <taxon>Hexapoda</taxon>
        <taxon>Insecta</taxon>
        <taxon>Pterygota</taxon>
        <taxon>Neoptera</taxon>
        <taxon>Endopterygota</taxon>
        <taxon>Lepidoptera</taxon>
        <taxon>Glossata</taxon>
        <taxon>Ditrysia</taxon>
        <taxon>Papilionoidea</taxon>
        <taxon>Pieridae</taxon>
        <taxon>Pierinae</taxon>
        <taxon>Leptosia</taxon>
    </lineage>
</organism>
<dbReference type="GO" id="GO:0042302">
    <property type="term" value="F:structural constituent of cuticle"/>
    <property type="evidence" value="ECO:0007669"/>
    <property type="project" value="UniProtKB-UniRule"/>
</dbReference>
<dbReference type="GO" id="GO:0005615">
    <property type="term" value="C:extracellular space"/>
    <property type="evidence" value="ECO:0007669"/>
    <property type="project" value="TreeGrafter"/>
</dbReference>
<dbReference type="InterPro" id="IPR051217">
    <property type="entry name" value="Insect_Cuticle_Struc_Prot"/>
</dbReference>
<sequence>MLRIFILTITLCVTNTQKTYSAASESQIRFALENKYDNTGPGAKGPEYAYNTYKTLEEALVSYVGDPDTKLPEHERAKVERYVNTDLSQPIRELPKTVEEYTGLKQPSRQRPTQVIQSPFQPQPISQQESFISQPLQYEQVFLQEPAFQTYPTYKHKQSFFQDPSSKYSFLDFRSSDLRQGLQNEKLEYKLRVPPVRPLGQVNKDLAYDSNPQYSFSYGVHDRKTGDSKSAHESRDGGSVQGFYTFMDPDGKQRTVHYTADDKFGFRATVQRTHMNTQ</sequence>
<feature type="compositionally biased region" description="Basic and acidic residues" evidence="4">
    <location>
        <begin position="220"/>
        <end position="236"/>
    </location>
</feature>
<feature type="chain" id="PRO_5043696012" evidence="5">
    <location>
        <begin position="17"/>
        <end position="278"/>
    </location>
</feature>
<feature type="signal peptide" evidence="5">
    <location>
        <begin position="1"/>
        <end position="16"/>
    </location>
</feature>
<keyword evidence="1 3" id="KW-0193">Cuticle</keyword>